<dbReference type="CDD" id="cd01324">
    <property type="entry name" value="cbb3_Oxidase_CcoQ"/>
    <property type="match status" value="1"/>
</dbReference>
<evidence type="ECO:0000313" key="4">
    <source>
        <dbReference type="EMBL" id="SNY41508.1"/>
    </source>
</evidence>
<keyword evidence="2" id="KW-0812">Transmembrane</keyword>
<evidence type="ECO:0000256" key="2">
    <source>
        <dbReference type="SAM" id="Phobius"/>
    </source>
</evidence>
<dbReference type="Pfam" id="PF05545">
    <property type="entry name" value="FixQ"/>
    <property type="match status" value="1"/>
</dbReference>
<dbReference type="Proteomes" id="UP000231702">
    <property type="component" value="Unassembled WGS sequence"/>
</dbReference>
<dbReference type="InterPro" id="IPR008621">
    <property type="entry name" value="Cbb3-typ_cyt_oxidase_comp"/>
</dbReference>
<feature type="compositionally biased region" description="Low complexity" evidence="1">
    <location>
        <begin position="54"/>
        <end position="63"/>
    </location>
</feature>
<reference evidence="3 6" key="2">
    <citation type="journal article" date="2018" name="Int. J. Syst. Evol. Microbiol.">
        <title>Pseudooceanicola lipolyticus sp. nov., a marine alphaproteobacterium, reclassification of Oceanicola flagellatus as Pseudooceanicola flagellatus comb. nov. and emended description of the genus Pseudooceanicola.</title>
        <authorList>
            <person name="Huang M.-M."/>
            <person name="Guo L.-L."/>
            <person name="Wu Y.-H."/>
            <person name="Lai Q.-L."/>
            <person name="Shao Z.-Z."/>
            <person name="Wang C.-S."/>
            <person name="Wu M."/>
            <person name="Xu X.-W."/>
        </authorList>
    </citation>
    <scope>NUCLEOTIDE SEQUENCE [LARGE SCALE GENOMIC DNA]</scope>
    <source>
        <strain evidence="3 6">Ar-45</strain>
    </source>
</reference>
<dbReference type="Proteomes" id="UP000231655">
    <property type="component" value="Unassembled WGS sequence"/>
</dbReference>
<feature type="region of interest" description="Disordered" evidence="1">
    <location>
        <begin position="50"/>
        <end position="70"/>
    </location>
</feature>
<reference evidence="4 5" key="1">
    <citation type="submission" date="2017-09" db="EMBL/GenBank/DDBJ databases">
        <authorList>
            <person name="Ehlers B."/>
            <person name="Leendertz F.H."/>
        </authorList>
    </citation>
    <scope>NUCLEOTIDE SEQUENCE [LARGE SCALE GENOMIC DNA]</scope>
    <source>
        <strain evidence="4 5">CGMCC 1.12662</strain>
    </source>
</reference>
<feature type="transmembrane region" description="Helical" evidence="2">
    <location>
        <begin position="14"/>
        <end position="31"/>
    </location>
</feature>
<protein>
    <submittedName>
        <fullName evidence="3">Cbb3-type cytochrome c oxidase subunit 3</fullName>
    </submittedName>
    <submittedName>
        <fullName evidence="4">Cytochrome c oxidase cbb3-type subunit 4</fullName>
    </submittedName>
</protein>
<keyword evidence="2" id="KW-1133">Transmembrane helix</keyword>
<keyword evidence="2" id="KW-0472">Membrane</keyword>
<evidence type="ECO:0000313" key="5">
    <source>
        <dbReference type="Proteomes" id="UP000231655"/>
    </source>
</evidence>
<evidence type="ECO:0000256" key="1">
    <source>
        <dbReference type="SAM" id="MobiDB-lite"/>
    </source>
</evidence>
<dbReference type="RefSeq" id="WP_097144618.1">
    <property type="nucleotide sequence ID" value="NZ_OBEA01000001.1"/>
</dbReference>
<name>A0A285I0N5_9RHOB</name>
<dbReference type="AlphaFoldDB" id="A0A285I0N5"/>
<gene>
    <name evidence="3" type="ORF">CVM39_06040</name>
    <name evidence="4" type="ORF">SAMN06297129_0872</name>
</gene>
<proteinExistence type="predicted"/>
<accession>A0A285I0N5</accession>
<sequence>MDTYSLLREFADSWMLLVLFLFFGAVVLWVFRPGARRTYQETAGIPFRHEDRPAAASASVEAQAGKDLAK</sequence>
<dbReference type="EMBL" id="PGTD01000013">
    <property type="protein sequence ID" value="PJE30271.1"/>
    <property type="molecule type" value="Genomic_DNA"/>
</dbReference>
<dbReference type="EMBL" id="OBEA01000001">
    <property type="protein sequence ID" value="SNY41508.1"/>
    <property type="molecule type" value="Genomic_DNA"/>
</dbReference>
<keyword evidence="6" id="KW-1185">Reference proteome</keyword>
<evidence type="ECO:0000313" key="3">
    <source>
        <dbReference type="EMBL" id="PJE30271.1"/>
    </source>
</evidence>
<organism evidence="4 5">
    <name type="scientific">Pseudooceanicola antarcticus</name>
    <dbReference type="NCBI Taxonomy" id="1247613"/>
    <lineage>
        <taxon>Bacteria</taxon>
        <taxon>Pseudomonadati</taxon>
        <taxon>Pseudomonadota</taxon>
        <taxon>Alphaproteobacteria</taxon>
        <taxon>Rhodobacterales</taxon>
        <taxon>Paracoccaceae</taxon>
        <taxon>Pseudooceanicola</taxon>
    </lineage>
</organism>
<evidence type="ECO:0000313" key="6">
    <source>
        <dbReference type="Proteomes" id="UP000231702"/>
    </source>
</evidence>